<evidence type="ECO:0000256" key="1">
    <source>
        <dbReference type="ARBA" id="ARBA00006594"/>
    </source>
</evidence>
<dbReference type="GO" id="GO:0008170">
    <property type="term" value="F:N-methyltransferase activity"/>
    <property type="evidence" value="ECO:0007669"/>
    <property type="project" value="InterPro"/>
</dbReference>
<evidence type="ECO:0000256" key="2">
    <source>
        <dbReference type="ARBA" id="ARBA00022747"/>
    </source>
</evidence>
<dbReference type="InterPro" id="IPR029063">
    <property type="entry name" value="SAM-dependent_MTases_sf"/>
</dbReference>
<dbReference type="SUPFAM" id="SSF53335">
    <property type="entry name" value="S-adenosyl-L-methionine-dependent methyltransferases"/>
    <property type="match status" value="1"/>
</dbReference>
<dbReference type="PANTHER" id="PTHR42998">
    <property type="entry name" value="TYPE I RESTRICTION ENZYME HINDVIIP M PROTEIN-RELATED"/>
    <property type="match status" value="1"/>
</dbReference>
<dbReference type="InterPro" id="IPR029464">
    <property type="entry name" value="HSDR_N"/>
</dbReference>
<dbReference type="GO" id="GO:0009307">
    <property type="term" value="P:DNA restriction-modification system"/>
    <property type="evidence" value="ECO:0007669"/>
    <property type="project" value="UniProtKB-KW"/>
</dbReference>
<dbReference type="PRINTS" id="PR00507">
    <property type="entry name" value="N12N6MTFRASE"/>
</dbReference>
<accession>A0AAW6M3F6</accession>
<keyword evidence="2" id="KW-0680">Restriction system</keyword>
<dbReference type="PROSITE" id="PS00092">
    <property type="entry name" value="N6_MTASE"/>
    <property type="match status" value="1"/>
</dbReference>
<dbReference type="GO" id="GO:0003677">
    <property type="term" value="F:DNA binding"/>
    <property type="evidence" value="ECO:0007669"/>
    <property type="project" value="UniProtKB-KW"/>
</dbReference>
<dbReference type="InterPro" id="IPR003356">
    <property type="entry name" value="DNA_methylase_A-5"/>
</dbReference>
<proteinExistence type="inferred from homology"/>
<feature type="domain" description="Type I restriction enzyme R protein N-terminal" evidence="5">
    <location>
        <begin position="14"/>
        <end position="122"/>
    </location>
</feature>
<evidence type="ECO:0000313" key="7">
    <source>
        <dbReference type="Proteomes" id="UP001221924"/>
    </source>
</evidence>
<protein>
    <submittedName>
        <fullName evidence="6">N-6 DNA methylase</fullName>
    </submittedName>
</protein>
<feature type="domain" description="DNA methylase adenine-specific" evidence="4">
    <location>
        <begin position="472"/>
        <end position="573"/>
    </location>
</feature>
<evidence type="ECO:0000259" key="4">
    <source>
        <dbReference type="Pfam" id="PF02384"/>
    </source>
</evidence>
<dbReference type="Gene3D" id="3.90.220.20">
    <property type="entry name" value="DNA methylase specificity domains"/>
    <property type="match status" value="2"/>
</dbReference>
<dbReference type="Pfam" id="PF13588">
    <property type="entry name" value="HSDR_N_2"/>
    <property type="match status" value="1"/>
</dbReference>
<dbReference type="InterPro" id="IPR002052">
    <property type="entry name" value="DNA_methylase_N6_adenine_CS"/>
</dbReference>
<feature type="domain" description="DNA methylase adenine-specific" evidence="4">
    <location>
        <begin position="259"/>
        <end position="445"/>
    </location>
</feature>
<dbReference type="Pfam" id="PF02384">
    <property type="entry name" value="N6_Mtase"/>
    <property type="match status" value="2"/>
</dbReference>
<reference evidence="6" key="1">
    <citation type="submission" date="2023-03" db="EMBL/GenBank/DDBJ databases">
        <title>DFI Biobank Strains.</title>
        <authorList>
            <person name="Mostad J."/>
            <person name="Paddock L."/>
            <person name="Medina S."/>
            <person name="Waligurski E."/>
            <person name="Barat B."/>
            <person name="Smith R."/>
            <person name="Burgo V."/>
            <person name="Metcalfe C."/>
            <person name="Woodson C."/>
            <person name="Sundararajan A."/>
            <person name="Ramaswamy R."/>
            <person name="Lin H."/>
            <person name="Pamer E.G."/>
        </authorList>
    </citation>
    <scope>NUCLEOTIDE SEQUENCE</scope>
    <source>
        <strain evidence="6">DFI.9.5</strain>
    </source>
</reference>
<evidence type="ECO:0000259" key="5">
    <source>
        <dbReference type="Pfam" id="PF13588"/>
    </source>
</evidence>
<evidence type="ECO:0000313" key="6">
    <source>
        <dbReference type="EMBL" id="MDE8694239.1"/>
    </source>
</evidence>
<dbReference type="GO" id="GO:0032259">
    <property type="term" value="P:methylation"/>
    <property type="evidence" value="ECO:0007669"/>
    <property type="project" value="UniProtKB-KW"/>
</dbReference>
<dbReference type="SUPFAM" id="SSF116734">
    <property type="entry name" value="DNA methylase specificity domain"/>
    <property type="match status" value="1"/>
</dbReference>
<name>A0AAW6M3F6_9BACE</name>
<organism evidence="6 7">
    <name type="scientific">Bacteroides cellulosilyticus</name>
    <dbReference type="NCBI Taxonomy" id="246787"/>
    <lineage>
        <taxon>Bacteria</taxon>
        <taxon>Pseudomonadati</taxon>
        <taxon>Bacteroidota</taxon>
        <taxon>Bacteroidia</taxon>
        <taxon>Bacteroidales</taxon>
        <taxon>Bacteroidaceae</taxon>
        <taxon>Bacteroides</taxon>
    </lineage>
</organism>
<dbReference type="Gene3D" id="3.40.50.150">
    <property type="entry name" value="Vaccinia Virus protein VP39"/>
    <property type="match status" value="1"/>
</dbReference>
<evidence type="ECO:0000256" key="3">
    <source>
        <dbReference type="ARBA" id="ARBA00023125"/>
    </source>
</evidence>
<gene>
    <name evidence="6" type="ORF">PZH42_08985</name>
</gene>
<dbReference type="PANTHER" id="PTHR42998:SF1">
    <property type="entry name" value="TYPE I RESTRICTION ENZYME HINDI METHYLASE SUBUNIT"/>
    <property type="match status" value="1"/>
</dbReference>
<dbReference type="Proteomes" id="UP001221924">
    <property type="component" value="Unassembled WGS sequence"/>
</dbReference>
<comment type="caution">
    <text evidence="6">The sequence shown here is derived from an EMBL/GenBank/DDBJ whole genome shotgun (WGS) entry which is preliminary data.</text>
</comment>
<dbReference type="AlphaFoldDB" id="A0AAW6M3F6"/>
<keyword evidence="6" id="KW-0489">Methyltransferase</keyword>
<dbReference type="RefSeq" id="WP_240053657.1">
    <property type="nucleotide sequence ID" value="NZ_CAXKYC010000005.1"/>
</dbReference>
<keyword evidence="6" id="KW-0808">Transferase</keyword>
<keyword evidence="3" id="KW-0238">DNA-binding</keyword>
<sequence length="846" mass="96650">MGVDQSKHQLIEAFYHRLVESYGYLPDQLDFNVEISASSVADIAIWRSADEKKLGLTPNIYVLVVCKAEHIKIKAEDYSEQFKQAVLNDMAFYVAHNLKETKVFYIDKNARPLRIERISDFPTATDIASEQNLALFVNKVRGYSKDNFLKVLTRCHNIIRNVDKLSPEAAFDEISKILFIKMLYERDAKDELVYSKEKFLKDEMSYGGTGDYIQVLFNQVKETYAADGLFEIEDKIRIRRDSFLLILEELGNVELYDTSDDIKGIAFELFLGKTFRGELGQFFTPRTIVNYMVEVLNVKEGDRVCDPCCGSGGFLIQTFEHVQNLIDQDIHQQINTLMDDVTISESERKQRINDLLRECDKTVNGSRYHKLCHNYFFGVDANARMARTSKMNMIMHGDGHVGVYLHDGLLNVGGVYDSSFDIVLINPPFGAHVEKDMRITDSDVPTEKEKELYTKLFGSEYLERVYNPMKEYAAKVYKDKTKGKRILELYSIKNNNTEILFMERCINLLKPGKCAGIVLPEGVLDNTALEGVRKFIEKQARILNITSIPADVFLSSGANIKPSLIFIQKYHENEIPEKDYMLTVTKVTDAGISSTGLPSQNQELPIAAKEVCGFLLGTPMQEMIYTRAIRRSELVNWSVKQIFDITYAEFNPQYETTKIGNLLTMSKNVIVIEPDVEYTRLTVKLYNKGISVRDKVKGVDIGTKRQTRVTKGQFVISKIDGKSAAYGIVDAMFDGAIVTPDFMVYDINRSKVLPEYLELVLQNEAILNQFATSSSGTTGRRRLSQRVFEDTRIALPSLEEQHNLVAEIIQIRKSQKVLENRMKANVDSFNRKIFNKHETTFFKDNF</sequence>
<dbReference type="EMBL" id="JARFID010000006">
    <property type="protein sequence ID" value="MDE8694239.1"/>
    <property type="molecule type" value="Genomic_DNA"/>
</dbReference>
<dbReference type="InterPro" id="IPR052916">
    <property type="entry name" value="Type-I_RE_MTase_Subunit"/>
</dbReference>
<dbReference type="InterPro" id="IPR044946">
    <property type="entry name" value="Restrct_endonuc_typeI_TRD_sf"/>
</dbReference>
<comment type="similarity">
    <text evidence="1">Belongs to the N(4)/N(6)-methyltransferase family.</text>
</comment>